<evidence type="ECO:0000256" key="3">
    <source>
        <dbReference type="ARBA" id="ARBA00022908"/>
    </source>
</evidence>
<dbReference type="InterPro" id="IPR004107">
    <property type="entry name" value="Integrase_SAM-like_N"/>
</dbReference>
<dbReference type="Pfam" id="PF00589">
    <property type="entry name" value="Phage_integrase"/>
    <property type="match status" value="1"/>
</dbReference>
<comment type="function">
    <text evidence="1">Site-specific tyrosine recombinase, which acts by catalyzing the cutting and rejoining of the recombining DNA molecules.</text>
</comment>
<dbReference type="AlphaFoldDB" id="L0IQG7"/>
<sequence>MIKIFAEYITWLQNKGKMESTINSYIKIIERFMKWYFDSYDREFDGKILSLHIRNYKSYLMTVKKLNAKTINNNLSAIKNYCDFLIDKGILDANPVIEDYFIDIQDQGVSPAKLENKDFNKLEEAVVHFGTARDIAVFYTLAYTGIRVSELCNIRLNDIAKDELVIYYGKGGKQRKIPLNRTVKESIDNWLKERDRYKYSYLDYLFISERGKLDRTTVYRIIKEYCYMAKIEPIGPHQLRHYFCKHALEKGFTITEVAALAGHSRITTTQIYINPSMQELKEKIERL</sequence>
<evidence type="ECO:0000259" key="8">
    <source>
        <dbReference type="PROSITE" id="PS51900"/>
    </source>
</evidence>
<gene>
    <name evidence="9" type="ORF">Thethe_02910</name>
</gene>
<keyword evidence="3" id="KW-0229">DNA integration</keyword>
<protein>
    <submittedName>
        <fullName evidence="9">Site-specific recombinase XerD</fullName>
    </submittedName>
</protein>
<dbReference type="InterPro" id="IPR002104">
    <property type="entry name" value="Integrase_catalytic"/>
</dbReference>
<name>L0IQG7_THETR</name>
<evidence type="ECO:0000256" key="4">
    <source>
        <dbReference type="ARBA" id="ARBA00023125"/>
    </source>
</evidence>
<dbReference type="RefSeq" id="WP_015297550.1">
    <property type="nucleotide sequence ID" value="NC_019956.1"/>
</dbReference>
<dbReference type="SUPFAM" id="SSF56349">
    <property type="entry name" value="DNA breaking-rejoining enzymes"/>
    <property type="match status" value="1"/>
</dbReference>
<evidence type="ECO:0000256" key="2">
    <source>
        <dbReference type="ARBA" id="ARBA00008857"/>
    </source>
</evidence>
<evidence type="ECO:0000313" key="9">
    <source>
        <dbReference type="EMBL" id="AGB20456.1"/>
    </source>
</evidence>
<dbReference type="InterPro" id="IPR011010">
    <property type="entry name" value="DNA_brk_join_enz"/>
</dbReference>
<dbReference type="Gene3D" id="1.10.443.10">
    <property type="entry name" value="Intergrase catalytic core"/>
    <property type="match status" value="1"/>
</dbReference>
<comment type="similarity">
    <text evidence="2">Belongs to the 'phage' integrase family.</text>
</comment>
<dbReference type="KEGG" id="tto:Thethe_02910"/>
<geneLocation type="plasmid" evidence="9 10">
    <name>pTHETHE01</name>
</geneLocation>
<evidence type="ECO:0000256" key="5">
    <source>
        <dbReference type="ARBA" id="ARBA00023172"/>
    </source>
</evidence>
<keyword evidence="4 6" id="KW-0238">DNA-binding</keyword>
<dbReference type="Pfam" id="PF13495">
    <property type="entry name" value="Phage_int_SAM_4"/>
    <property type="match status" value="1"/>
</dbReference>
<dbReference type="PANTHER" id="PTHR30349">
    <property type="entry name" value="PHAGE INTEGRASE-RELATED"/>
    <property type="match status" value="1"/>
</dbReference>
<dbReference type="PROSITE" id="PS51900">
    <property type="entry name" value="CB"/>
    <property type="match status" value="1"/>
</dbReference>
<dbReference type="PROSITE" id="PS51898">
    <property type="entry name" value="TYR_RECOMBINASE"/>
    <property type="match status" value="1"/>
</dbReference>
<dbReference type="InterPro" id="IPR010998">
    <property type="entry name" value="Integrase_recombinase_N"/>
</dbReference>
<accession>L0IQG7</accession>
<dbReference type="Proteomes" id="UP000010845">
    <property type="component" value="Plasmid pTHETHE01"/>
</dbReference>
<reference evidence="9 10" key="1">
    <citation type="submission" date="2012-03" db="EMBL/GenBank/DDBJ databases">
        <title>Complete sequence of plasmid of Thermoanaerobacterium thermosaccharolyticum M0795.</title>
        <authorList>
            <consortium name="US DOE Joint Genome Institute"/>
            <person name="Lucas S."/>
            <person name="Han J."/>
            <person name="Lapidus A."/>
            <person name="Cheng J.-F."/>
            <person name="Goodwin L."/>
            <person name="Pitluck S."/>
            <person name="Peters L."/>
            <person name="Teshima H."/>
            <person name="Detter J.C."/>
            <person name="Han C."/>
            <person name="Tapia R."/>
            <person name="Land M."/>
            <person name="Hauser L."/>
            <person name="Kyrpides N."/>
            <person name="Ivanova N."/>
            <person name="Pagani I."/>
            <person name="Feinberg L."/>
            <person name="Folden J."/>
            <person name="Hogsett D."/>
            <person name="Shaw J."/>
            <person name="Woyke T."/>
        </authorList>
    </citation>
    <scope>NUCLEOTIDE SEQUENCE [LARGE SCALE GENOMIC DNA]</scope>
    <source>
        <strain evidence="9 10">M0795</strain>
        <plasmid evidence="10">Plasmid pTHETHE01</plasmid>
    </source>
</reference>
<dbReference type="GO" id="GO:0006310">
    <property type="term" value="P:DNA recombination"/>
    <property type="evidence" value="ECO:0007669"/>
    <property type="project" value="UniProtKB-KW"/>
</dbReference>
<keyword evidence="5" id="KW-0233">DNA recombination</keyword>
<keyword evidence="9" id="KW-0614">Plasmid</keyword>
<dbReference type="PANTHER" id="PTHR30349:SF41">
    <property type="entry name" value="INTEGRASE_RECOMBINASE PROTEIN MJ0367-RELATED"/>
    <property type="match status" value="1"/>
</dbReference>
<evidence type="ECO:0000256" key="1">
    <source>
        <dbReference type="ARBA" id="ARBA00003283"/>
    </source>
</evidence>
<evidence type="ECO:0000313" key="10">
    <source>
        <dbReference type="Proteomes" id="UP000010845"/>
    </source>
</evidence>
<dbReference type="HOGENOM" id="CLU_027562_9_2_9"/>
<proteinExistence type="inferred from homology"/>
<dbReference type="InterPro" id="IPR044068">
    <property type="entry name" value="CB"/>
</dbReference>
<dbReference type="InterPro" id="IPR013762">
    <property type="entry name" value="Integrase-like_cat_sf"/>
</dbReference>
<organism evidence="9 10">
    <name type="scientific">Thermoanaerobacterium thermosaccharolyticum M0795</name>
    <dbReference type="NCBI Taxonomy" id="698948"/>
    <lineage>
        <taxon>Bacteria</taxon>
        <taxon>Bacillati</taxon>
        <taxon>Bacillota</taxon>
        <taxon>Clostridia</taxon>
        <taxon>Thermoanaerobacterales</taxon>
        <taxon>Thermoanaerobacteraceae</taxon>
        <taxon>Thermoanaerobacterium</taxon>
    </lineage>
</organism>
<dbReference type="InterPro" id="IPR050090">
    <property type="entry name" value="Tyrosine_recombinase_XerCD"/>
</dbReference>
<dbReference type="Gene3D" id="1.10.150.130">
    <property type="match status" value="1"/>
</dbReference>
<feature type="domain" description="Tyr recombinase" evidence="7">
    <location>
        <begin position="109"/>
        <end position="285"/>
    </location>
</feature>
<dbReference type="GO" id="GO:0003677">
    <property type="term" value="F:DNA binding"/>
    <property type="evidence" value="ECO:0007669"/>
    <property type="project" value="UniProtKB-UniRule"/>
</dbReference>
<feature type="domain" description="Core-binding (CB)" evidence="8">
    <location>
        <begin position="1"/>
        <end position="86"/>
    </location>
</feature>
<dbReference type="EMBL" id="CP003067">
    <property type="protein sequence ID" value="AGB20456.1"/>
    <property type="molecule type" value="Genomic_DNA"/>
</dbReference>
<evidence type="ECO:0000259" key="7">
    <source>
        <dbReference type="PROSITE" id="PS51898"/>
    </source>
</evidence>
<dbReference type="GO" id="GO:0015074">
    <property type="term" value="P:DNA integration"/>
    <property type="evidence" value="ECO:0007669"/>
    <property type="project" value="UniProtKB-KW"/>
</dbReference>
<evidence type="ECO:0000256" key="6">
    <source>
        <dbReference type="PROSITE-ProRule" id="PRU01248"/>
    </source>
</evidence>
<dbReference type="PATRIC" id="fig|698948.3.peg.2899"/>